<dbReference type="InterPro" id="IPR050736">
    <property type="entry name" value="Sensor_HK_Regulatory"/>
</dbReference>
<keyword evidence="3" id="KW-0808">Transferase</keyword>
<dbReference type="InterPro" id="IPR003594">
    <property type="entry name" value="HATPase_dom"/>
</dbReference>
<keyword evidence="4" id="KW-0418">Kinase</keyword>
<dbReference type="AlphaFoldDB" id="A0AAD1H247"/>
<dbReference type="InterPro" id="IPR036890">
    <property type="entry name" value="HATPase_C_sf"/>
</dbReference>
<evidence type="ECO:0000256" key="2">
    <source>
        <dbReference type="ARBA" id="ARBA00012438"/>
    </source>
</evidence>
<evidence type="ECO:0000256" key="3">
    <source>
        <dbReference type="ARBA" id="ARBA00022679"/>
    </source>
</evidence>
<gene>
    <name evidence="7" type="ORF">MYXE_28350</name>
</gene>
<feature type="domain" description="Histidine kinase" evidence="6">
    <location>
        <begin position="1"/>
        <end position="53"/>
    </location>
</feature>
<dbReference type="PANTHER" id="PTHR43711:SF1">
    <property type="entry name" value="HISTIDINE KINASE 1"/>
    <property type="match status" value="1"/>
</dbReference>
<evidence type="ECO:0000313" key="8">
    <source>
        <dbReference type="Proteomes" id="UP000464624"/>
    </source>
</evidence>
<comment type="catalytic activity">
    <reaction evidence="1">
        <text>ATP + protein L-histidine = ADP + protein N-phospho-L-histidine.</text>
        <dbReference type="EC" id="2.7.13.3"/>
    </reaction>
</comment>
<dbReference type="Gene3D" id="3.30.565.10">
    <property type="entry name" value="Histidine kinase-like ATPase, C-terminal domain"/>
    <property type="match status" value="1"/>
</dbReference>
<dbReference type="GO" id="GO:0004673">
    <property type="term" value="F:protein histidine kinase activity"/>
    <property type="evidence" value="ECO:0007669"/>
    <property type="project" value="UniProtKB-EC"/>
</dbReference>
<dbReference type="Pfam" id="PF02518">
    <property type="entry name" value="HATPase_c"/>
    <property type="match status" value="1"/>
</dbReference>
<evidence type="ECO:0000256" key="1">
    <source>
        <dbReference type="ARBA" id="ARBA00000085"/>
    </source>
</evidence>
<dbReference type="Proteomes" id="UP000464624">
    <property type="component" value="Chromosome"/>
</dbReference>
<name>A0AAD1H247_MYCXE</name>
<reference evidence="7 8" key="1">
    <citation type="submission" date="2019-12" db="EMBL/GenBank/DDBJ databases">
        <title>Complete genome sequence of Mycolicibacterium xenopi str. JCM15661T.</title>
        <authorList>
            <person name="Yoshida M."/>
            <person name="Fukano H."/>
            <person name="Asakura T."/>
            <person name="Hoshino Y."/>
        </authorList>
    </citation>
    <scope>NUCLEOTIDE SEQUENCE [LARGE SCALE GENOMIC DNA]</scope>
    <source>
        <strain evidence="7 8">JCM 15661T</strain>
    </source>
</reference>
<dbReference type="EMBL" id="AP022314">
    <property type="protein sequence ID" value="BBU23045.1"/>
    <property type="molecule type" value="Genomic_DNA"/>
</dbReference>
<evidence type="ECO:0000256" key="5">
    <source>
        <dbReference type="ARBA" id="ARBA00023012"/>
    </source>
</evidence>
<dbReference type="PROSITE" id="PS50109">
    <property type="entry name" value="HIS_KIN"/>
    <property type="match status" value="1"/>
</dbReference>
<evidence type="ECO:0000256" key="4">
    <source>
        <dbReference type="ARBA" id="ARBA00022777"/>
    </source>
</evidence>
<dbReference type="KEGG" id="mxe:MYXE_28350"/>
<dbReference type="GO" id="GO:0000160">
    <property type="term" value="P:phosphorelay signal transduction system"/>
    <property type="evidence" value="ECO:0007669"/>
    <property type="project" value="UniProtKB-KW"/>
</dbReference>
<protein>
    <recommendedName>
        <fullName evidence="2">histidine kinase</fullName>
        <ecNumber evidence="2">2.7.13.3</ecNumber>
    </recommendedName>
</protein>
<evidence type="ECO:0000259" key="6">
    <source>
        <dbReference type="PROSITE" id="PS50109"/>
    </source>
</evidence>
<dbReference type="PANTHER" id="PTHR43711">
    <property type="entry name" value="TWO-COMPONENT HISTIDINE KINASE"/>
    <property type="match status" value="1"/>
</dbReference>
<sequence>MTVTDTGPGIPDHERERVFERLVRLDAGRARDHGGAGLGLPIARALARAHGAS</sequence>
<dbReference type="SUPFAM" id="SSF55874">
    <property type="entry name" value="ATPase domain of HSP90 chaperone/DNA topoisomerase II/histidine kinase"/>
    <property type="match status" value="1"/>
</dbReference>
<dbReference type="EC" id="2.7.13.3" evidence="2"/>
<evidence type="ECO:0000313" key="7">
    <source>
        <dbReference type="EMBL" id="BBU23045.1"/>
    </source>
</evidence>
<accession>A0AAD1H247</accession>
<keyword evidence="5" id="KW-0902">Two-component regulatory system</keyword>
<organism evidence="7 8">
    <name type="scientific">Mycobacterium xenopi</name>
    <dbReference type="NCBI Taxonomy" id="1789"/>
    <lineage>
        <taxon>Bacteria</taxon>
        <taxon>Bacillati</taxon>
        <taxon>Actinomycetota</taxon>
        <taxon>Actinomycetes</taxon>
        <taxon>Mycobacteriales</taxon>
        <taxon>Mycobacteriaceae</taxon>
        <taxon>Mycobacterium</taxon>
    </lineage>
</organism>
<dbReference type="InterPro" id="IPR005467">
    <property type="entry name" value="His_kinase_dom"/>
</dbReference>
<proteinExistence type="predicted"/>